<dbReference type="AlphaFoldDB" id="A0A1F7GF27"/>
<accession>A0A1F7GF27</accession>
<sequence>MKKKILIALAILGIVLFAGFSVNAQSQSFHDDLIKKIAERFNLKEGDVTAVFEEYRGEHQAQMQAKLEENLTQAVKDEKITEAQKQAILKKHEEMKNNHPNFEEFKNLTAEERQQKMQEKRSEMEAWAQENGLSLDTLHKVMGFGHGFGKRGLWMHR</sequence>
<organism evidence="2 3">
    <name type="scientific">Candidatus Roizmanbacteria bacterium RIFCSPHIGHO2_01_FULL_39_12c</name>
    <dbReference type="NCBI Taxonomy" id="1802031"/>
    <lineage>
        <taxon>Bacteria</taxon>
        <taxon>Candidatus Roizmaniibacteriota</taxon>
    </lineage>
</organism>
<proteinExistence type="predicted"/>
<evidence type="ECO:0000313" key="3">
    <source>
        <dbReference type="Proteomes" id="UP000177208"/>
    </source>
</evidence>
<dbReference type="EMBL" id="MFZG01000006">
    <property type="protein sequence ID" value="OGK17494.1"/>
    <property type="molecule type" value="Genomic_DNA"/>
</dbReference>
<comment type="caution">
    <text evidence="2">The sequence shown here is derived from an EMBL/GenBank/DDBJ whole genome shotgun (WGS) entry which is preliminary data.</text>
</comment>
<reference evidence="2 3" key="1">
    <citation type="journal article" date="2016" name="Nat. Commun.">
        <title>Thousands of microbial genomes shed light on interconnected biogeochemical processes in an aquifer system.</title>
        <authorList>
            <person name="Anantharaman K."/>
            <person name="Brown C.T."/>
            <person name="Hug L.A."/>
            <person name="Sharon I."/>
            <person name="Castelle C.J."/>
            <person name="Probst A.J."/>
            <person name="Thomas B.C."/>
            <person name="Singh A."/>
            <person name="Wilkins M.J."/>
            <person name="Karaoz U."/>
            <person name="Brodie E.L."/>
            <person name="Williams K.H."/>
            <person name="Hubbard S.S."/>
            <person name="Banfield J.F."/>
        </authorList>
    </citation>
    <scope>NUCLEOTIDE SEQUENCE [LARGE SCALE GENOMIC DNA]</scope>
</reference>
<keyword evidence="1" id="KW-0732">Signal</keyword>
<evidence type="ECO:0000313" key="2">
    <source>
        <dbReference type="EMBL" id="OGK17494.1"/>
    </source>
</evidence>
<feature type="chain" id="PRO_5009529170" description="DUF2680 domain-containing protein" evidence="1">
    <location>
        <begin position="25"/>
        <end position="157"/>
    </location>
</feature>
<name>A0A1F7GF27_9BACT</name>
<dbReference type="Proteomes" id="UP000177208">
    <property type="component" value="Unassembled WGS sequence"/>
</dbReference>
<protein>
    <recommendedName>
        <fullName evidence="4">DUF2680 domain-containing protein</fullName>
    </recommendedName>
</protein>
<evidence type="ECO:0000256" key="1">
    <source>
        <dbReference type="SAM" id="SignalP"/>
    </source>
</evidence>
<gene>
    <name evidence="2" type="ORF">A2774_05620</name>
</gene>
<feature type="signal peptide" evidence="1">
    <location>
        <begin position="1"/>
        <end position="24"/>
    </location>
</feature>
<evidence type="ECO:0008006" key="4">
    <source>
        <dbReference type="Google" id="ProtNLM"/>
    </source>
</evidence>